<dbReference type="PROSITE" id="PS51299">
    <property type="entry name" value="HTH_APSES"/>
    <property type="match status" value="1"/>
</dbReference>
<dbReference type="KEGG" id="kla:KLLA0_F04015g"/>
<feature type="compositionally biased region" description="Polar residues" evidence="1">
    <location>
        <begin position="88"/>
        <end position="97"/>
    </location>
</feature>
<dbReference type="HOGENOM" id="CLU_544071_0_0_1"/>
<accession>Q6CLC7</accession>
<gene>
    <name evidence="3" type="ORF">KLLA0_F04015g</name>
</gene>
<dbReference type="FunCoup" id="Q6CLC7">
    <property type="interactions" value="1120"/>
</dbReference>
<protein>
    <submittedName>
        <fullName evidence="3">KLLA0F04015p</fullName>
    </submittedName>
</protein>
<feature type="domain" description="HTH APSES-type" evidence="2">
    <location>
        <begin position="275"/>
        <end position="387"/>
    </location>
</feature>
<dbReference type="eggNOG" id="ENOG502S1IW">
    <property type="taxonomic scope" value="Eukaryota"/>
</dbReference>
<dbReference type="GO" id="GO:0003677">
    <property type="term" value="F:DNA binding"/>
    <property type="evidence" value="ECO:0007669"/>
    <property type="project" value="InterPro"/>
</dbReference>
<dbReference type="InterPro" id="IPR036887">
    <property type="entry name" value="HTH_APSES_sf"/>
</dbReference>
<evidence type="ECO:0000256" key="1">
    <source>
        <dbReference type="SAM" id="MobiDB-lite"/>
    </source>
</evidence>
<dbReference type="AlphaFoldDB" id="Q6CLC7"/>
<organism evidence="3 4">
    <name type="scientific">Kluyveromyces lactis (strain ATCC 8585 / CBS 2359 / DSM 70799 / NBRC 1267 / NRRL Y-1140 / WM37)</name>
    <name type="common">Yeast</name>
    <name type="synonym">Candida sphaerica</name>
    <dbReference type="NCBI Taxonomy" id="284590"/>
    <lineage>
        <taxon>Eukaryota</taxon>
        <taxon>Fungi</taxon>
        <taxon>Dikarya</taxon>
        <taxon>Ascomycota</taxon>
        <taxon>Saccharomycotina</taxon>
        <taxon>Saccharomycetes</taxon>
        <taxon>Saccharomycetales</taxon>
        <taxon>Saccharomycetaceae</taxon>
        <taxon>Kluyveromyces</taxon>
    </lineage>
</organism>
<name>Q6CLC7_KLULA</name>
<evidence type="ECO:0000259" key="2">
    <source>
        <dbReference type="PROSITE" id="PS51299"/>
    </source>
</evidence>
<evidence type="ECO:0000313" key="3">
    <source>
        <dbReference type="EMBL" id="CAG97970.1"/>
    </source>
</evidence>
<dbReference type="Gene3D" id="3.10.260.10">
    <property type="entry name" value="Transcription regulator HTH, APSES-type DNA-binding domain"/>
    <property type="match status" value="1"/>
</dbReference>
<dbReference type="GO" id="GO:0030907">
    <property type="term" value="C:MBF transcription complex"/>
    <property type="evidence" value="ECO:0007669"/>
    <property type="project" value="TreeGrafter"/>
</dbReference>
<dbReference type="GO" id="GO:0033309">
    <property type="term" value="C:SBF transcription complex"/>
    <property type="evidence" value="ECO:0007669"/>
    <property type="project" value="TreeGrafter"/>
</dbReference>
<reference evidence="3 4" key="1">
    <citation type="journal article" date="2004" name="Nature">
        <title>Genome evolution in yeasts.</title>
        <authorList>
            <consortium name="Genolevures"/>
            <person name="Dujon B."/>
            <person name="Sherman D."/>
            <person name="Fischer G."/>
            <person name="Durrens P."/>
            <person name="Casaregola S."/>
            <person name="Lafontaine I."/>
            <person name="de Montigny J."/>
            <person name="Marck C."/>
            <person name="Neuveglise C."/>
            <person name="Talla E."/>
            <person name="Goffard N."/>
            <person name="Frangeul L."/>
            <person name="Aigle M."/>
            <person name="Anthouard V."/>
            <person name="Babour A."/>
            <person name="Barbe V."/>
            <person name="Barnay S."/>
            <person name="Blanchin S."/>
            <person name="Beckerich J.M."/>
            <person name="Beyne E."/>
            <person name="Bleykasten C."/>
            <person name="Boisrame A."/>
            <person name="Boyer J."/>
            <person name="Cattolico L."/>
            <person name="Confanioleri F."/>
            <person name="de Daruvar A."/>
            <person name="Despons L."/>
            <person name="Fabre E."/>
            <person name="Fairhead C."/>
            <person name="Ferry-Dumazet H."/>
            <person name="Groppi A."/>
            <person name="Hantraye F."/>
            <person name="Hennequin C."/>
            <person name="Jauniaux N."/>
            <person name="Joyet P."/>
            <person name="Kachouri R."/>
            <person name="Kerrest A."/>
            <person name="Koszul R."/>
            <person name="Lemaire M."/>
            <person name="Lesur I."/>
            <person name="Ma L."/>
            <person name="Muller H."/>
            <person name="Nicaud J.M."/>
            <person name="Nikolski M."/>
            <person name="Oztas S."/>
            <person name="Ozier-Kalogeropoulos O."/>
            <person name="Pellenz S."/>
            <person name="Potier S."/>
            <person name="Richard G.F."/>
            <person name="Straub M.L."/>
            <person name="Suleau A."/>
            <person name="Swennene D."/>
            <person name="Tekaia F."/>
            <person name="Wesolowski-Louvel M."/>
            <person name="Westhof E."/>
            <person name="Wirth B."/>
            <person name="Zeniou-Meyer M."/>
            <person name="Zivanovic I."/>
            <person name="Bolotin-Fukuhara M."/>
            <person name="Thierry A."/>
            <person name="Bouchier C."/>
            <person name="Caudron B."/>
            <person name="Scarpelli C."/>
            <person name="Gaillardin C."/>
            <person name="Weissenbach J."/>
            <person name="Wincker P."/>
            <person name="Souciet J.L."/>
        </authorList>
    </citation>
    <scope>NUCLEOTIDE SEQUENCE [LARGE SCALE GENOMIC DNA]</scope>
    <source>
        <strain evidence="4">ATCC 8585 / CBS 2359 / DSM 70799 / NBRC 1267 / NRRL Y-1140 / WM37</strain>
    </source>
</reference>
<dbReference type="EMBL" id="CR382126">
    <property type="protein sequence ID" value="CAG97970.1"/>
    <property type="molecule type" value="Genomic_DNA"/>
</dbReference>
<proteinExistence type="predicted"/>
<sequence>MPSVVGNDQYGVYPTDGTTFQLSPDPLDDYQRYLFVEVYELMRPSLAQFPHALKSQLSIDRKEYKTNTVFESFESQSSGDINEEGSHTLGQENNGKYTNERRQNHRNKSGSLGKLKKSTSLICNEYIIPDISRNPVTQRTFDPHFQPYLQLTPYNILSLEDEQEDTDPNQPCFPDDLSSSDRELRTAINLSNKPGSNITKNQEFRMIKLNAKINQTLIINPNNCIIWNCETGYVFFTGIWRLYQDIMKCLCTTNRQYQQDQSARIHCCKELQKVLFQVIYGKLDKPSKKDSQQKWNKWFQRESFSTYIDLHWHKLNPTLSTLLGQSYDAKIPFERMVKRIRGGYIKIQGTWLPYPVSKELCSRFCYPLRYLLVPLFGPDFPEKCEYWYSQRTEISPSLTASISPKSTNSISTLTSDERDSLNTAQDLLNISRRSSWNEYRHPSIVPQIHLQNRHYRSQSWTGIVQQNPAAEERRKSSDVTLPPIQYLFDDIRNSYLDDPKR</sequence>
<dbReference type="InParanoid" id="Q6CLC7"/>
<keyword evidence="4" id="KW-1185">Reference proteome</keyword>
<evidence type="ECO:0000313" key="4">
    <source>
        <dbReference type="Proteomes" id="UP000000598"/>
    </source>
</evidence>
<dbReference type="Proteomes" id="UP000000598">
    <property type="component" value="Chromosome F"/>
</dbReference>
<dbReference type="GO" id="GO:0000981">
    <property type="term" value="F:DNA-binding transcription factor activity, RNA polymerase II-specific"/>
    <property type="evidence" value="ECO:0007669"/>
    <property type="project" value="UniProtKB-ARBA"/>
</dbReference>
<dbReference type="PaxDb" id="284590-Q6CLC7"/>
<dbReference type="PANTHER" id="PTHR43828:SF5">
    <property type="entry name" value="TRANSCRIPTIONAL REPRESSOR XBP1"/>
    <property type="match status" value="1"/>
</dbReference>
<feature type="region of interest" description="Disordered" evidence="1">
    <location>
        <begin position="74"/>
        <end position="113"/>
    </location>
</feature>
<dbReference type="InterPro" id="IPR003163">
    <property type="entry name" value="Tscrpt_reg_HTH_APSES-type"/>
</dbReference>
<dbReference type="PANTHER" id="PTHR43828">
    <property type="entry name" value="ASPARAGINASE"/>
    <property type="match status" value="1"/>
</dbReference>
<dbReference type="InterPro" id="IPR051642">
    <property type="entry name" value="SWI6-like"/>
</dbReference>
<dbReference type="SUPFAM" id="SSF54616">
    <property type="entry name" value="DNA-binding domain of Mlu1-box binding protein MBP1"/>
    <property type="match status" value="1"/>
</dbReference>